<dbReference type="EMBL" id="CP039381">
    <property type="protein sequence ID" value="QCT06360.1"/>
    <property type="molecule type" value="Genomic_DNA"/>
</dbReference>
<sequence>MGINEVAKKFLLLSGVDESELSKYLPLIRESIAYVKSILKEEVDVKENSALLTSACGTYAYYKWSLFYSQSDVSYFKAGDLTVSKSSESKVTERAYSLWKESLKEIARFTKSSDFYFKGVSV</sequence>
<reference evidence="1 2" key="1">
    <citation type="submission" date="2019-04" db="EMBL/GenBank/DDBJ databases">
        <authorList>
            <person name="Embree M."/>
            <person name="Gaffney J.R."/>
        </authorList>
    </citation>
    <scope>NUCLEOTIDE SEQUENCE [LARGE SCALE GENOMIC DNA]</scope>
    <source>
        <strain evidence="1 2">JE7A12</strain>
    </source>
</reference>
<accession>A0A4P8XWK1</accession>
<dbReference type="Proteomes" id="UP000301475">
    <property type="component" value="Chromosome"/>
</dbReference>
<name>A0A4P8XWK1_9FIRM</name>
<evidence type="ECO:0000313" key="1">
    <source>
        <dbReference type="EMBL" id="QCT06360.1"/>
    </source>
</evidence>
<dbReference type="OrthoDB" id="1938271at2"/>
<dbReference type="AlphaFoldDB" id="A0A4P8XWK1"/>
<gene>
    <name evidence="1" type="ORF">E5Z56_02905</name>
</gene>
<proteinExistence type="predicted"/>
<dbReference type="KEGG" id="ruj:E5Z56_02905"/>
<keyword evidence="2" id="KW-1185">Reference proteome</keyword>
<evidence type="ECO:0000313" key="2">
    <source>
        <dbReference type="Proteomes" id="UP000301475"/>
    </source>
</evidence>
<dbReference type="RefSeq" id="WP_138156442.1">
    <property type="nucleotide sequence ID" value="NZ_CP039381.1"/>
</dbReference>
<protein>
    <submittedName>
        <fullName evidence="1">Uncharacterized protein</fullName>
    </submittedName>
</protein>
<organism evidence="1 2">
    <name type="scientific">Ruminococcus bovis</name>
    <dbReference type="NCBI Taxonomy" id="2564099"/>
    <lineage>
        <taxon>Bacteria</taxon>
        <taxon>Bacillati</taxon>
        <taxon>Bacillota</taxon>
        <taxon>Clostridia</taxon>
        <taxon>Eubacteriales</taxon>
        <taxon>Oscillospiraceae</taxon>
        <taxon>Ruminococcus</taxon>
    </lineage>
</organism>